<dbReference type="Pfam" id="PF01532">
    <property type="entry name" value="Glyco_hydro_47"/>
    <property type="match status" value="1"/>
</dbReference>
<dbReference type="InterPro" id="IPR001382">
    <property type="entry name" value="Glyco_hydro_47"/>
</dbReference>
<keyword evidence="17" id="KW-1185">Reference proteome</keyword>
<feature type="transmembrane region" description="Helical" evidence="15">
    <location>
        <begin position="47"/>
        <end position="66"/>
    </location>
</feature>
<dbReference type="Proteomes" id="UP001465755">
    <property type="component" value="Unassembled WGS sequence"/>
</dbReference>
<dbReference type="GO" id="GO:0004571">
    <property type="term" value="F:mannosyl-oligosaccharide 1,2-alpha-mannosidase activity"/>
    <property type="evidence" value="ECO:0007669"/>
    <property type="project" value="UniProtKB-EC"/>
</dbReference>
<dbReference type="EC" id="3.2.1.-" evidence="13"/>
<evidence type="ECO:0000256" key="1">
    <source>
        <dbReference type="ARBA" id="ARBA00001913"/>
    </source>
</evidence>
<evidence type="ECO:0000256" key="6">
    <source>
        <dbReference type="ARBA" id="ARBA00022837"/>
    </source>
</evidence>
<evidence type="ECO:0000256" key="10">
    <source>
        <dbReference type="PIRSR" id="PIRSR601382-1"/>
    </source>
</evidence>
<dbReference type="GO" id="GO:0005802">
    <property type="term" value="C:trans-Golgi network"/>
    <property type="evidence" value="ECO:0007669"/>
    <property type="project" value="TreeGrafter"/>
</dbReference>
<dbReference type="GO" id="GO:0016020">
    <property type="term" value="C:membrane"/>
    <property type="evidence" value="ECO:0007669"/>
    <property type="project" value="InterPro"/>
</dbReference>
<organism evidence="16 17">
    <name type="scientific">Symbiochloris irregularis</name>
    <dbReference type="NCBI Taxonomy" id="706552"/>
    <lineage>
        <taxon>Eukaryota</taxon>
        <taxon>Viridiplantae</taxon>
        <taxon>Chlorophyta</taxon>
        <taxon>core chlorophytes</taxon>
        <taxon>Trebouxiophyceae</taxon>
        <taxon>Trebouxiales</taxon>
        <taxon>Trebouxiaceae</taxon>
        <taxon>Symbiochloris</taxon>
    </lineage>
</organism>
<dbReference type="GO" id="GO:0005509">
    <property type="term" value="F:calcium ion binding"/>
    <property type="evidence" value="ECO:0007669"/>
    <property type="project" value="InterPro"/>
</dbReference>
<comment type="caution">
    <text evidence="16">The sequence shown here is derived from an EMBL/GenBank/DDBJ whole genome shotgun (WGS) entry which is preliminary data.</text>
</comment>
<evidence type="ECO:0000256" key="7">
    <source>
        <dbReference type="ARBA" id="ARBA00023157"/>
    </source>
</evidence>
<comment type="cofactor">
    <cofactor evidence="1 11">
        <name>Ca(2+)</name>
        <dbReference type="ChEBI" id="CHEBI:29108"/>
    </cofactor>
</comment>
<gene>
    <name evidence="16" type="ORF">WJX73_001673</name>
</gene>
<protein>
    <recommendedName>
        <fullName evidence="13">alpha-1,2-Mannosidase</fullName>
        <ecNumber evidence="13">3.2.1.-</ecNumber>
    </recommendedName>
</protein>
<proteinExistence type="inferred from homology"/>
<feature type="active site" evidence="10">
    <location>
        <position position="675"/>
    </location>
</feature>
<evidence type="ECO:0000256" key="9">
    <source>
        <dbReference type="ARBA" id="ARBA00048605"/>
    </source>
</evidence>
<dbReference type="EMBL" id="JALJOQ010000041">
    <property type="protein sequence ID" value="KAK9805802.1"/>
    <property type="molecule type" value="Genomic_DNA"/>
</dbReference>
<dbReference type="GO" id="GO:0005783">
    <property type="term" value="C:endoplasmic reticulum"/>
    <property type="evidence" value="ECO:0007669"/>
    <property type="project" value="TreeGrafter"/>
</dbReference>
<comment type="similarity">
    <text evidence="3 13">Belongs to the glycosyl hydrolase 47 family.</text>
</comment>
<keyword evidence="7 12" id="KW-1015">Disulfide bond</keyword>
<feature type="active site" description="Proton donor" evidence="10">
    <location>
        <position position="542"/>
    </location>
</feature>
<dbReference type="AlphaFoldDB" id="A0AAW1PAB8"/>
<reference evidence="16 17" key="1">
    <citation type="journal article" date="2024" name="Nat. Commun.">
        <title>Phylogenomics reveals the evolutionary origins of lichenization in chlorophyte algae.</title>
        <authorList>
            <person name="Puginier C."/>
            <person name="Libourel C."/>
            <person name="Otte J."/>
            <person name="Skaloud P."/>
            <person name="Haon M."/>
            <person name="Grisel S."/>
            <person name="Petersen M."/>
            <person name="Berrin J.G."/>
            <person name="Delaux P.M."/>
            <person name="Dal Grande F."/>
            <person name="Keller J."/>
        </authorList>
    </citation>
    <scope>NUCLEOTIDE SEQUENCE [LARGE SCALE GENOMIC DNA]</scope>
    <source>
        <strain evidence="16 17">SAG 2036</strain>
    </source>
</reference>
<dbReference type="SUPFAM" id="SSF48225">
    <property type="entry name" value="Seven-hairpin glycosidases"/>
    <property type="match status" value="1"/>
</dbReference>
<keyword evidence="15" id="KW-0472">Membrane</keyword>
<feature type="region of interest" description="Disordered" evidence="14">
    <location>
        <begin position="320"/>
        <end position="343"/>
    </location>
</feature>
<evidence type="ECO:0000256" key="5">
    <source>
        <dbReference type="ARBA" id="ARBA00022801"/>
    </source>
</evidence>
<dbReference type="PRINTS" id="PR00747">
    <property type="entry name" value="GLYHDRLASE47"/>
</dbReference>
<feature type="active site" description="Proton donor" evidence="10">
    <location>
        <position position="789"/>
    </location>
</feature>
<keyword evidence="5 13" id="KW-0378">Hydrolase</keyword>
<evidence type="ECO:0000256" key="14">
    <source>
        <dbReference type="SAM" id="MobiDB-lite"/>
    </source>
</evidence>
<feature type="region of interest" description="Disordered" evidence="14">
    <location>
        <begin position="360"/>
        <end position="428"/>
    </location>
</feature>
<feature type="compositionally biased region" description="Low complexity" evidence="14">
    <location>
        <begin position="403"/>
        <end position="425"/>
    </location>
</feature>
<keyword evidence="13" id="KW-0326">Glycosidase</keyword>
<keyword evidence="6 11" id="KW-0106">Calcium</keyword>
<keyword evidence="4 11" id="KW-0479">Metal-binding</keyword>
<comment type="pathway">
    <text evidence="2">Protein modification; protein glycosylation.</text>
</comment>
<evidence type="ECO:0000313" key="16">
    <source>
        <dbReference type="EMBL" id="KAK9805802.1"/>
    </source>
</evidence>
<dbReference type="GO" id="GO:0005975">
    <property type="term" value="P:carbohydrate metabolic process"/>
    <property type="evidence" value="ECO:0007669"/>
    <property type="project" value="InterPro"/>
</dbReference>
<dbReference type="PANTHER" id="PTHR11742:SF55">
    <property type="entry name" value="ENDOPLASMIC RETICULUM MANNOSYL-OLIGOSACCHARIDE 1,2-ALPHA-MANNOSIDASE"/>
    <property type="match status" value="1"/>
</dbReference>
<dbReference type="InterPro" id="IPR036026">
    <property type="entry name" value="Seven-hairpin_glycosidases"/>
</dbReference>
<evidence type="ECO:0000256" key="3">
    <source>
        <dbReference type="ARBA" id="ARBA00007658"/>
    </source>
</evidence>
<evidence type="ECO:0000256" key="12">
    <source>
        <dbReference type="PIRSR" id="PIRSR601382-3"/>
    </source>
</evidence>
<feature type="region of interest" description="Disordered" evidence="14">
    <location>
        <begin position="1"/>
        <end position="37"/>
    </location>
</feature>
<keyword evidence="15" id="KW-1133">Transmembrane helix</keyword>
<evidence type="ECO:0000313" key="17">
    <source>
        <dbReference type="Proteomes" id="UP001465755"/>
    </source>
</evidence>
<comment type="catalytic activity">
    <reaction evidence="8">
        <text>N(4)-(alpha-D-Man-(1-&gt;2)-alpha-D-Man-(1-&gt;2)-alpha-D-Man-(1-&gt;3)-[alpha-D-Man-(1-&gt;3)-[alpha-D-Man-(1-&gt;2)-alpha-D-Man-(1-&gt;6)]-alpha-D-Man-(1-&gt;6)]-beta-D-Man-(1-&gt;4)-beta-D-GlcNAc-(1-&gt;4)-beta-D-GlcNAc)-L-asparaginyl-[protein] (N-glucan mannose isomer 8A1,2,3B1,3) + 3 H2O = N(4)-(alpha-D-Man-(1-&gt;3)-[alpha-D-Man-(1-&gt;3)-[alpha-D-Man-(1-&gt;6)]-alpha-D-Man-(1-&gt;6)]-beta-D-Man-(1-&gt;4)-beta-D-GlcNAc-(1-&gt;4)-beta-D-GlcNAc)-L-asparaginyl-[protein] (N-glucan mannose isomer 5A1,2) + 3 beta-D-mannose</text>
        <dbReference type="Rhea" id="RHEA:56028"/>
        <dbReference type="Rhea" id="RHEA-COMP:14358"/>
        <dbReference type="Rhea" id="RHEA-COMP:14367"/>
        <dbReference type="ChEBI" id="CHEBI:15377"/>
        <dbReference type="ChEBI" id="CHEBI:28563"/>
        <dbReference type="ChEBI" id="CHEBI:59087"/>
        <dbReference type="ChEBI" id="CHEBI:60628"/>
        <dbReference type="EC" id="3.2.1.113"/>
    </reaction>
</comment>
<feature type="binding site" evidence="11">
    <location>
        <position position="923"/>
    </location>
    <ligand>
        <name>Ca(2+)</name>
        <dbReference type="ChEBI" id="CHEBI:29108"/>
    </ligand>
</feature>
<evidence type="ECO:0000256" key="2">
    <source>
        <dbReference type="ARBA" id="ARBA00004922"/>
    </source>
</evidence>
<evidence type="ECO:0000256" key="8">
    <source>
        <dbReference type="ARBA" id="ARBA00047669"/>
    </source>
</evidence>
<keyword evidence="15" id="KW-0812">Transmembrane</keyword>
<dbReference type="InterPro" id="IPR050749">
    <property type="entry name" value="Glycosyl_Hydrolase_47"/>
</dbReference>
<feature type="active site" evidence="10">
    <location>
        <position position="834"/>
    </location>
</feature>
<evidence type="ECO:0000256" key="13">
    <source>
        <dbReference type="RuleBase" id="RU361193"/>
    </source>
</evidence>
<dbReference type="Gene3D" id="1.50.10.10">
    <property type="match status" value="1"/>
</dbReference>
<name>A0AAW1PAB8_9CHLO</name>
<evidence type="ECO:0000256" key="4">
    <source>
        <dbReference type="ARBA" id="ARBA00022723"/>
    </source>
</evidence>
<feature type="region of interest" description="Disordered" evidence="14">
    <location>
        <begin position="272"/>
        <end position="296"/>
    </location>
</feature>
<dbReference type="GO" id="GO:0005768">
    <property type="term" value="C:endosome"/>
    <property type="evidence" value="ECO:0007669"/>
    <property type="project" value="TreeGrafter"/>
</dbReference>
<feature type="disulfide bond" evidence="12">
    <location>
        <begin position="740"/>
        <end position="775"/>
    </location>
</feature>
<accession>A0AAW1PAB8</accession>
<dbReference type="PANTHER" id="PTHR11742">
    <property type="entry name" value="MANNOSYL-OLIGOSACCHARIDE ALPHA-1,2-MANNOSIDASE-RELATED"/>
    <property type="match status" value="1"/>
</dbReference>
<evidence type="ECO:0000256" key="11">
    <source>
        <dbReference type="PIRSR" id="PIRSR601382-2"/>
    </source>
</evidence>
<sequence length="1001" mass="108982">MQRSGWSGTGRGYDKRLPDHSAAGYSKTRKQRQGPLHLAKRALTGPWRWLTAAALLVLVYGAWHLVGGRGGYQRRLAVLVAQTEAEHTATLMRLHPVHADWVRLQGELLDRGDLVREASADVERLEEMHNQRLESLDDLSHHNKSLAGQMKDAWQAEVVSSHDRLSQAKEQLEDVKWREDEIHAVVTQLHDEAVALSSAVIALGLRVVGGSSQEGPLDAGVLRMLGRGAVFDKDVLINAYRPHDEASAWHMEKGALKQSAGRLLGELPEGLQTPALRQGGQPPPRGAVVDADPRGPPVVMELVRPQLGDSQVLIQRHEAHESVKGARSGVVGNGVPPNSTVRQSMDGDVVFHAADQASIAHQKPAPGTSPSPIPASTGGKKSAEQLQEELSQKLAAMTGGEGFRSSRGGRAGRFSGSSKGAKAGAQQEDDSVRCRMSQICEGVLECGSGDELGCVTDTKERQAKVRAAAQWAWQAYRDHAWGKDELLALSKTSSQWFNLGLTLVDALDTLLLLHLDAEFEEARKWVAVSMEVAQNSAVNLFETTIRVLGGLLSAFHLSGGDDVFLFRAAELGVRLTPAFNSPTGIPFSDVNLKTLHATQPRWTPSSSTSEATSVDLEFTFLAHAAGEKEGAQKSVAAVEKLVANPSLVEGLAPIYVSPHTGGFAGSQITLGARGDSFYEYLLKQWLLTGKQNDVLMRGYKAAMRGVRALLLQTTAPEGGLLYVAELHSKSLFHKMDHLVCFLPGTLALGHWHGVSTGEVHEPSDLDIAQQLMATCYEMYRRTPAGLSPEIVFFDAHEDLGSQGNADYPKQHAGDVGGGDFHVKPQDAHNLLRPETVESLFVMWRVTGDALYRTMGWHIFRAFEKWTRLESGGYTNLHDVLKVPPPRRDKMESFWLAETLKYLYLLFDDSSPAVLPLDQYVFNTEAHALPILGSPADLALKSHYRSGPFGSPLPSNASAEERAQAWRKASAELAAEQYPGATSSTARLLLQRWLSGSSFPAS</sequence>
<dbReference type="InterPro" id="IPR012341">
    <property type="entry name" value="6hp_glycosidase-like_sf"/>
</dbReference>
<comment type="catalytic activity">
    <reaction evidence="9">
        <text>N(4)-(alpha-D-Man-(1-&gt;2)-alpha-D-Man-(1-&gt;2)-alpha-D-Man-(1-&gt;3)-[alpha-D-Man-(1-&gt;2)-alpha-D-Man-(1-&gt;3)-[alpha-D-Man-(1-&gt;2)-alpha-D-Man-(1-&gt;6)]-alpha-D-Man-(1-&gt;6)]-beta-D-Man-(1-&gt;4)-beta-D-GlcNAc-(1-&gt;4)-beta-D-GlcNAc)-L-asparaginyl-[protein] (N-glucan mannose isomer 9A1,2,3B1,2,3) + 4 H2O = N(4)-(alpha-D-Man-(1-&gt;3)-[alpha-D-Man-(1-&gt;3)-[alpha-D-Man-(1-&gt;6)]-alpha-D-Man-(1-&gt;6)]-beta-D-Man-(1-&gt;4)-beta-D-GlcNAc-(1-&gt;4)-beta-D-GlcNAc)-L-asparaginyl-[protein] (N-glucan mannose isomer 5A1,2) + 4 beta-D-mannose</text>
        <dbReference type="Rhea" id="RHEA:56008"/>
        <dbReference type="Rhea" id="RHEA-COMP:14356"/>
        <dbReference type="Rhea" id="RHEA-COMP:14367"/>
        <dbReference type="ChEBI" id="CHEBI:15377"/>
        <dbReference type="ChEBI" id="CHEBI:28563"/>
        <dbReference type="ChEBI" id="CHEBI:59087"/>
        <dbReference type="ChEBI" id="CHEBI:139493"/>
        <dbReference type="EC" id="3.2.1.113"/>
    </reaction>
</comment>
<evidence type="ECO:0000256" key="15">
    <source>
        <dbReference type="SAM" id="Phobius"/>
    </source>
</evidence>